<accession>A0A2U3L6M3</accession>
<dbReference type="GO" id="GO:0003677">
    <property type="term" value="F:DNA binding"/>
    <property type="evidence" value="ECO:0007669"/>
    <property type="project" value="UniProtKB-UniRule"/>
</dbReference>
<evidence type="ECO:0000313" key="5">
    <source>
        <dbReference type="EMBL" id="SPF47409.1"/>
    </source>
</evidence>
<dbReference type="Pfam" id="PF00486">
    <property type="entry name" value="Trans_reg_C"/>
    <property type="match status" value="1"/>
</dbReference>
<dbReference type="CDD" id="cd00383">
    <property type="entry name" value="trans_reg_C"/>
    <property type="match status" value="1"/>
</dbReference>
<dbReference type="InterPro" id="IPR036388">
    <property type="entry name" value="WH-like_DNA-bd_sf"/>
</dbReference>
<dbReference type="PROSITE" id="PS51755">
    <property type="entry name" value="OMPR_PHOB"/>
    <property type="match status" value="1"/>
</dbReference>
<dbReference type="Proteomes" id="UP000238701">
    <property type="component" value="Unassembled WGS sequence"/>
</dbReference>
<gene>
    <name evidence="5" type="ORF">SBA1_740023</name>
</gene>
<dbReference type="SUPFAM" id="SSF46894">
    <property type="entry name" value="C-terminal effector domain of the bipartite response regulators"/>
    <property type="match status" value="1"/>
</dbReference>
<evidence type="ECO:0000313" key="6">
    <source>
        <dbReference type="Proteomes" id="UP000238701"/>
    </source>
</evidence>
<dbReference type="AlphaFoldDB" id="A0A2U3L6M3"/>
<organism evidence="5 6">
    <name type="scientific">Candidatus Sulfotelmatobacter kueseliae</name>
    <dbReference type="NCBI Taxonomy" id="2042962"/>
    <lineage>
        <taxon>Bacteria</taxon>
        <taxon>Pseudomonadati</taxon>
        <taxon>Acidobacteriota</taxon>
        <taxon>Terriglobia</taxon>
        <taxon>Terriglobales</taxon>
        <taxon>Candidatus Korobacteraceae</taxon>
        <taxon>Candidatus Sulfotelmatobacter</taxon>
    </lineage>
</organism>
<feature type="transmembrane region" description="Helical" evidence="3">
    <location>
        <begin position="187"/>
        <end position="207"/>
    </location>
</feature>
<sequence length="284" mass="31537">MPVPQNNSRVARFGVFELDLNAGELRKSGVKLRLQGQPFQVLTLLLERAGNVVTREELQQQLWPSDTFVDFDHSLNTAIKKVREALGDSATSPRYVETLARRGYRFIAPVETNGWFDHASPAPAQAASPEPYPSPAMLHPELEVPIPRRSLTRGLFALIQLMYLCFYVAALVRLHAIQNIADGFLPLWAATTLAGAVLATAGGGIPLRLYLISAVSFDYQRLGEKFRQMFPFVLALDQLWAVTPFLLMQKIGLGAAFAVSAALLYLPFSERTLIRMAYVRTPPP</sequence>
<proteinExistence type="predicted"/>
<keyword evidence="1 2" id="KW-0238">DNA-binding</keyword>
<evidence type="ECO:0000259" key="4">
    <source>
        <dbReference type="PROSITE" id="PS51755"/>
    </source>
</evidence>
<dbReference type="InterPro" id="IPR016032">
    <property type="entry name" value="Sig_transdc_resp-reg_C-effctor"/>
</dbReference>
<dbReference type="EMBL" id="OMOD01000171">
    <property type="protein sequence ID" value="SPF47409.1"/>
    <property type="molecule type" value="Genomic_DNA"/>
</dbReference>
<dbReference type="GO" id="GO:0000160">
    <property type="term" value="P:phosphorelay signal transduction system"/>
    <property type="evidence" value="ECO:0007669"/>
    <property type="project" value="InterPro"/>
</dbReference>
<dbReference type="Gene3D" id="1.10.10.10">
    <property type="entry name" value="Winged helix-like DNA-binding domain superfamily/Winged helix DNA-binding domain"/>
    <property type="match status" value="1"/>
</dbReference>
<feature type="transmembrane region" description="Helical" evidence="3">
    <location>
        <begin position="155"/>
        <end position="175"/>
    </location>
</feature>
<name>A0A2U3L6M3_9BACT</name>
<feature type="domain" description="OmpR/PhoB-type" evidence="4">
    <location>
        <begin position="8"/>
        <end position="108"/>
    </location>
</feature>
<dbReference type="InterPro" id="IPR001867">
    <property type="entry name" value="OmpR/PhoB-type_DNA-bd"/>
</dbReference>
<evidence type="ECO:0000256" key="2">
    <source>
        <dbReference type="PROSITE-ProRule" id="PRU01091"/>
    </source>
</evidence>
<keyword evidence="3" id="KW-1133">Transmembrane helix</keyword>
<keyword evidence="3" id="KW-0472">Membrane</keyword>
<protein>
    <submittedName>
        <fullName evidence="5">Lysine decarboxylase transcriptional regulator, CadC</fullName>
    </submittedName>
</protein>
<feature type="DNA-binding region" description="OmpR/PhoB-type" evidence="2">
    <location>
        <begin position="8"/>
        <end position="108"/>
    </location>
</feature>
<evidence type="ECO:0000256" key="3">
    <source>
        <dbReference type="SAM" id="Phobius"/>
    </source>
</evidence>
<dbReference type="SMART" id="SM00862">
    <property type="entry name" value="Trans_reg_C"/>
    <property type="match status" value="1"/>
</dbReference>
<evidence type="ECO:0000256" key="1">
    <source>
        <dbReference type="ARBA" id="ARBA00023125"/>
    </source>
</evidence>
<keyword evidence="3" id="KW-0812">Transmembrane</keyword>
<feature type="transmembrane region" description="Helical" evidence="3">
    <location>
        <begin position="251"/>
        <end position="268"/>
    </location>
</feature>
<dbReference type="GO" id="GO:0006355">
    <property type="term" value="P:regulation of DNA-templated transcription"/>
    <property type="evidence" value="ECO:0007669"/>
    <property type="project" value="InterPro"/>
</dbReference>
<feature type="transmembrane region" description="Helical" evidence="3">
    <location>
        <begin position="228"/>
        <end position="245"/>
    </location>
</feature>
<reference evidence="6" key="1">
    <citation type="submission" date="2018-02" db="EMBL/GenBank/DDBJ databases">
        <authorList>
            <person name="Hausmann B."/>
        </authorList>
    </citation>
    <scope>NUCLEOTIDE SEQUENCE [LARGE SCALE GENOMIC DNA]</scope>
    <source>
        <strain evidence="6">Peat soil MAG SbA1</strain>
    </source>
</reference>